<accession>A0ABT3PW38</accession>
<dbReference type="EMBL" id="JAJNDC010000001">
    <property type="protein sequence ID" value="MCW9712070.1"/>
    <property type="molecule type" value="Genomic_DNA"/>
</dbReference>
<reference evidence="1 2" key="1">
    <citation type="submission" date="2021-11" db="EMBL/GenBank/DDBJ databases">
        <title>Aliifidinibius sp. nov., a new bacterium isolated from saline soil.</title>
        <authorList>
            <person name="Galisteo C."/>
            <person name="De La Haba R."/>
            <person name="Sanchez-Porro C."/>
            <person name="Ventosa A."/>
        </authorList>
    </citation>
    <scope>NUCLEOTIDE SEQUENCE [LARGE SCALE GENOMIC DNA]</scope>
    <source>
        <strain evidence="1 2">KACC 190600</strain>
    </source>
</reference>
<comment type="caution">
    <text evidence="1">The sequence shown here is derived from an EMBL/GenBank/DDBJ whole genome shotgun (WGS) entry which is preliminary data.</text>
</comment>
<proteinExistence type="predicted"/>
<protein>
    <recommendedName>
        <fullName evidence="3">Tetratricopeptide repeat-containing protein</fullName>
    </recommendedName>
</protein>
<dbReference type="Proteomes" id="UP001207337">
    <property type="component" value="Unassembled WGS sequence"/>
</dbReference>
<evidence type="ECO:0008006" key="3">
    <source>
        <dbReference type="Google" id="ProtNLM"/>
    </source>
</evidence>
<evidence type="ECO:0000313" key="1">
    <source>
        <dbReference type="EMBL" id="MCW9712070.1"/>
    </source>
</evidence>
<organism evidence="1 2">
    <name type="scientific">Fodinibius salicampi</name>
    <dbReference type="NCBI Taxonomy" id="1920655"/>
    <lineage>
        <taxon>Bacteria</taxon>
        <taxon>Pseudomonadati</taxon>
        <taxon>Balneolota</taxon>
        <taxon>Balneolia</taxon>
        <taxon>Balneolales</taxon>
        <taxon>Balneolaceae</taxon>
        <taxon>Fodinibius</taxon>
    </lineage>
</organism>
<keyword evidence="2" id="KW-1185">Reference proteome</keyword>
<name>A0ABT3PW38_9BACT</name>
<dbReference type="RefSeq" id="WP_265787734.1">
    <property type="nucleotide sequence ID" value="NZ_BAABRS010000001.1"/>
</dbReference>
<gene>
    <name evidence="1" type="ORF">LQ318_04050</name>
</gene>
<evidence type="ECO:0000313" key="2">
    <source>
        <dbReference type="Proteomes" id="UP001207337"/>
    </source>
</evidence>
<sequence length="150" mass="17606">MAFFQQDFVLRQIKRLTQLLEQIIFKKNQKQYDQAIEQIQNAFQQLTKDHPKKFSELSLAETQNIFKRDQDFEADLALAVADLLIEEGEMLRKKHYSRSQKCYLQALLLYKKAQLTTETPVPLNIQQKITRLKSEIQDPAHLGTINELVT</sequence>